<feature type="signal peptide" evidence="1">
    <location>
        <begin position="1"/>
        <end position="22"/>
    </location>
</feature>
<dbReference type="InterPro" id="IPR011972">
    <property type="entry name" value="CHP02285"/>
</dbReference>
<evidence type="ECO:0000313" key="2">
    <source>
        <dbReference type="EMBL" id="GGB00547.1"/>
    </source>
</evidence>
<dbReference type="SUPFAM" id="SSF53850">
    <property type="entry name" value="Periplasmic binding protein-like II"/>
    <property type="match status" value="1"/>
</dbReference>
<reference evidence="3" key="1">
    <citation type="journal article" date="2019" name="Int. J. Syst. Evol. Microbiol.">
        <title>The Global Catalogue of Microorganisms (GCM) 10K type strain sequencing project: providing services to taxonomists for standard genome sequencing and annotation.</title>
        <authorList>
            <consortium name="The Broad Institute Genomics Platform"/>
            <consortium name="The Broad Institute Genome Sequencing Center for Infectious Disease"/>
            <person name="Wu L."/>
            <person name="Ma J."/>
        </authorList>
    </citation>
    <scope>NUCLEOTIDE SEQUENCE [LARGE SCALE GENOMIC DNA]</scope>
    <source>
        <strain evidence="3">CGMCC 1.10131</strain>
    </source>
</reference>
<accession>A0ABQ1I0R8</accession>
<comment type="caution">
    <text evidence="2">The sequence shown here is derived from an EMBL/GenBank/DDBJ whole genome shotgun (WGS) entry which is preliminary data.</text>
</comment>
<gene>
    <name evidence="2" type="ORF">GCM10007414_12100</name>
</gene>
<sequence>MKRFRFCRVMISLVILPALSKASETIVWYSLNFSPAFIVEGPYQNQGYLDLVQKEIVKALPTYHHVYKQGNFARIIKEMQTDDNVCSVSLLKTPEREQFIEYSIAHSLILANSLIVKKASVEKLIPYLTSNNAVDLDSLLGSRTFVLGLAKGRKYGAELDAILNKHRDSGLIYQRASGDQSKGLIRMLLSDRRDIEGILGYPEEAQYVLKQSHFDDKQVVSYLVEGSPAYILGYMGCSKSSLGQTVIGQMESLIKENRAGKFAAFYQQWQAQANKSAHQQLLQQVFIDKPDESYQ</sequence>
<proteinExistence type="predicted"/>
<organism evidence="2 3">
    <name type="scientific">Agarivorans gilvus</name>
    <dbReference type="NCBI Taxonomy" id="680279"/>
    <lineage>
        <taxon>Bacteria</taxon>
        <taxon>Pseudomonadati</taxon>
        <taxon>Pseudomonadota</taxon>
        <taxon>Gammaproteobacteria</taxon>
        <taxon>Alteromonadales</taxon>
        <taxon>Alteromonadaceae</taxon>
        <taxon>Agarivorans</taxon>
    </lineage>
</organism>
<dbReference type="EMBL" id="BMDY01000006">
    <property type="protein sequence ID" value="GGB00547.1"/>
    <property type="molecule type" value="Genomic_DNA"/>
</dbReference>
<dbReference type="RefSeq" id="WP_083481719.1">
    <property type="nucleotide sequence ID" value="NZ_BMDY01000006.1"/>
</dbReference>
<dbReference type="NCBIfam" id="TIGR02285">
    <property type="entry name" value="TIGR02285 family protein"/>
    <property type="match status" value="1"/>
</dbReference>
<evidence type="ECO:0008006" key="4">
    <source>
        <dbReference type="Google" id="ProtNLM"/>
    </source>
</evidence>
<protein>
    <recommendedName>
        <fullName evidence="4">Solute-binding protein family 3/N-terminal domain-containing protein</fullName>
    </recommendedName>
</protein>
<keyword evidence="1" id="KW-0732">Signal</keyword>
<feature type="chain" id="PRO_5045360310" description="Solute-binding protein family 3/N-terminal domain-containing protein" evidence="1">
    <location>
        <begin position="23"/>
        <end position="295"/>
    </location>
</feature>
<evidence type="ECO:0000313" key="3">
    <source>
        <dbReference type="Proteomes" id="UP000651977"/>
    </source>
</evidence>
<evidence type="ECO:0000256" key="1">
    <source>
        <dbReference type="SAM" id="SignalP"/>
    </source>
</evidence>
<dbReference type="Proteomes" id="UP000651977">
    <property type="component" value="Unassembled WGS sequence"/>
</dbReference>
<keyword evidence="3" id="KW-1185">Reference proteome</keyword>
<name>A0ABQ1I0R8_9ALTE</name>